<dbReference type="PROSITE" id="PS50048">
    <property type="entry name" value="ZN2_CY6_FUNGAL_2"/>
    <property type="match status" value="1"/>
</dbReference>
<dbReference type="GO" id="GO:0006351">
    <property type="term" value="P:DNA-templated transcription"/>
    <property type="evidence" value="ECO:0007669"/>
    <property type="project" value="InterPro"/>
</dbReference>
<sequence>MPPKCDSDYTQHLTAMDSTTQHTEQKHFKQACDNCRKRKIKCSRELPCDKCKRLLLSCSYSDVLRRKGPKFRTVYPLAPLHPLASRNRDGSYDQHALPPDKDLVMDIAGYQLSSPVSPAFPAPDSQHPYHESNESFFQLPPPESMSSPGSTVSPPDSVSGLALPYARRLTPPILLAHVNVFLKYLFPIMPVVRKEQLQLDSYEPQRLSPQRYAFMASLCAATHIQLKLDGATPSSDPPPLKATVDGRSVMSGEELLSEAVRARTECDIVEDVNIESLLTSFFLFAAYGNLDKQKHAWFYLCQAISMAFSLNLHREVTYSELNIEEAEERRRVFWLLFVTERGYALQQAKPVMLRNSIQKPQVLCSSDPILAYGFLNLINIFEKLTVNLYDWVSAGGSESCLEMPPTSSIQSSLCDPISVEGVLEIQQVDILITQQWLQAMMWKLSIGHAAQAGSYNGPALPFHLPVLVGKAVMNVIGAASQGAVDAHGIGMEQKLFDLGTSVADVTRSLPSKASTRLADSTVAPQELLWGILQTLDRIRGSQSYLFPTLLERCKNVLGFDCTITIGNFLPTLPFSSDDASWMNTEDACSFVPQQNVQDDNEDSQQSSLTRVPSDLSFQSSAHAHLAL</sequence>
<keyword evidence="9" id="KW-1185">Reference proteome</keyword>
<dbReference type="EMBL" id="MVGC01000547">
    <property type="protein sequence ID" value="RJE18473.1"/>
    <property type="molecule type" value="Genomic_DNA"/>
</dbReference>
<evidence type="ECO:0000256" key="3">
    <source>
        <dbReference type="ARBA" id="ARBA00023125"/>
    </source>
</evidence>
<name>A0A3A2Z8C6_9EURO</name>
<dbReference type="STRING" id="2070753.A0A3A2Z8C6"/>
<dbReference type="InterPro" id="IPR001138">
    <property type="entry name" value="Zn2Cys6_DnaBD"/>
</dbReference>
<dbReference type="OrthoDB" id="4132249at2759"/>
<keyword evidence="2" id="KW-0805">Transcription regulation</keyword>
<evidence type="ECO:0000256" key="2">
    <source>
        <dbReference type="ARBA" id="ARBA00023015"/>
    </source>
</evidence>
<keyword evidence="3" id="KW-0238">DNA-binding</keyword>
<dbReference type="SMART" id="SM00906">
    <property type="entry name" value="Fungal_trans"/>
    <property type="match status" value="1"/>
</dbReference>
<dbReference type="SUPFAM" id="SSF57701">
    <property type="entry name" value="Zn2/Cys6 DNA-binding domain"/>
    <property type="match status" value="1"/>
</dbReference>
<dbReference type="InterPro" id="IPR007219">
    <property type="entry name" value="XnlR_reg_dom"/>
</dbReference>
<dbReference type="GO" id="GO:0000981">
    <property type="term" value="F:DNA-binding transcription factor activity, RNA polymerase II-specific"/>
    <property type="evidence" value="ECO:0007669"/>
    <property type="project" value="InterPro"/>
</dbReference>
<evidence type="ECO:0000313" key="9">
    <source>
        <dbReference type="Proteomes" id="UP000266188"/>
    </source>
</evidence>
<dbReference type="Pfam" id="PF00172">
    <property type="entry name" value="Zn_clus"/>
    <property type="match status" value="1"/>
</dbReference>
<feature type="compositionally biased region" description="Polar residues" evidence="6">
    <location>
        <begin position="144"/>
        <end position="156"/>
    </location>
</feature>
<dbReference type="Pfam" id="PF04082">
    <property type="entry name" value="Fungal_trans"/>
    <property type="match status" value="1"/>
</dbReference>
<keyword evidence="4" id="KW-0804">Transcription</keyword>
<dbReference type="GO" id="GO:0008270">
    <property type="term" value="F:zinc ion binding"/>
    <property type="evidence" value="ECO:0007669"/>
    <property type="project" value="InterPro"/>
</dbReference>
<dbReference type="PANTHER" id="PTHR31668">
    <property type="entry name" value="GLUCOSE TRANSPORT TRANSCRIPTION REGULATOR RGT1-RELATED-RELATED"/>
    <property type="match status" value="1"/>
</dbReference>
<reference evidence="9" key="1">
    <citation type="submission" date="2017-02" db="EMBL/GenBank/DDBJ databases">
        <authorList>
            <person name="Tafer H."/>
            <person name="Lopandic K."/>
        </authorList>
    </citation>
    <scope>NUCLEOTIDE SEQUENCE [LARGE SCALE GENOMIC DNA]</scope>
    <source>
        <strain evidence="9">CBS 366.77</strain>
    </source>
</reference>
<evidence type="ECO:0000259" key="7">
    <source>
        <dbReference type="PROSITE" id="PS50048"/>
    </source>
</evidence>
<dbReference type="Proteomes" id="UP000266188">
    <property type="component" value="Unassembled WGS sequence"/>
</dbReference>
<dbReference type="CDD" id="cd00067">
    <property type="entry name" value="GAL4"/>
    <property type="match status" value="1"/>
</dbReference>
<dbReference type="PANTHER" id="PTHR31668:SF19">
    <property type="entry name" value="ZN(2)-C6 FUNGAL-TYPE DOMAIN-CONTAINING PROTEIN-RELATED"/>
    <property type="match status" value="1"/>
</dbReference>
<dbReference type="CDD" id="cd12148">
    <property type="entry name" value="fungal_TF_MHR"/>
    <property type="match status" value="1"/>
</dbReference>
<keyword evidence="1" id="KW-0479">Metal-binding</keyword>
<dbReference type="InterPro" id="IPR036864">
    <property type="entry name" value="Zn2-C6_fun-type_DNA-bd_sf"/>
</dbReference>
<protein>
    <submittedName>
        <fullName evidence="8">C6 transcription factor AmyR</fullName>
    </submittedName>
</protein>
<gene>
    <name evidence="8" type="ORF">PHISCL_09192</name>
</gene>
<accession>A0A3A2Z8C6</accession>
<dbReference type="InterPro" id="IPR050797">
    <property type="entry name" value="Carb_Metab_Trans_Reg"/>
</dbReference>
<evidence type="ECO:0000256" key="6">
    <source>
        <dbReference type="SAM" id="MobiDB-lite"/>
    </source>
</evidence>
<evidence type="ECO:0000256" key="5">
    <source>
        <dbReference type="ARBA" id="ARBA00023242"/>
    </source>
</evidence>
<keyword evidence="5" id="KW-0539">Nucleus</keyword>
<dbReference type="SMART" id="SM00066">
    <property type="entry name" value="GAL4"/>
    <property type="match status" value="1"/>
</dbReference>
<organism evidence="8 9">
    <name type="scientific">Aspergillus sclerotialis</name>
    <dbReference type="NCBI Taxonomy" id="2070753"/>
    <lineage>
        <taxon>Eukaryota</taxon>
        <taxon>Fungi</taxon>
        <taxon>Dikarya</taxon>
        <taxon>Ascomycota</taxon>
        <taxon>Pezizomycotina</taxon>
        <taxon>Eurotiomycetes</taxon>
        <taxon>Eurotiomycetidae</taxon>
        <taxon>Eurotiales</taxon>
        <taxon>Aspergillaceae</taxon>
        <taxon>Aspergillus</taxon>
        <taxon>Aspergillus subgen. Polypaecilum</taxon>
    </lineage>
</organism>
<dbReference type="AlphaFoldDB" id="A0A3A2Z8C6"/>
<dbReference type="PROSITE" id="PS00463">
    <property type="entry name" value="ZN2_CY6_FUNGAL_1"/>
    <property type="match status" value="1"/>
</dbReference>
<feature type="domain" description="Zn(2)-C6 fungal-type" evidence="7">
    <location>
        <begin position="31"/>
        <end position="60"/>
    </location>
</feature>
<comment type="caution">
    <text evidence="8">The sequence shown here is derived from an EMBL/GenBank/DDBJ whole genome shotgun (WGS) entry which is preliminary data.</text>
</comment>
<proteinExistence type="predicted"/>
<evidence type="ECO:0000313" key="8">
    <source>
        <dbReference type="EMBL" id="RJE18473.1"/>
    </source>
</evidence>
<feature type="region of interest" description="Disordered" evidence="6">
    <location>
        <begin position="120"/>
        <end position="157"/>
    </location>
</feature>
<evidence type="ECO:0000256" key="4">
    <source>
        <dbReference type="ARBA" id="ARBA00023163"/>
    </source>
</evidence>
<evidence type="ECO:0000256" key="1">
    <source>
        <dbReference type="ARBA" id="ARBA00022723"/>
    </source>
</evidence>
<dbReference type="GO" id="GO:0003677">
    <property type="term" value="F:DNA binding"/>
    <property type="evidence" value="ECO:0007669"/>
    <property type="project" value="UniProtKB-KW"/>
</dbReference>
<dbReference type="Gene3D" id="4.10.240.10">
    <property type="entry name" value="Zn(2)-C6 fungal-type DNA-binding domain"/>
    <property type="match status" value="1"/>
</dbReference>